<protein>
    <submittedName>
        <fullName evidence="6">Histidinol-phosphatase</fullName>
    </submittedName>
</protein>
<accession>A0ABP7E8L4</accession>
<keyword evidence="4" id="KW-0378">Hydrolase</keyword>
<dbReference type="RefSeq" id="WP_344813963.1">
    <property type="nucleotide sequence ID" value="NZ_BAAAYX010000020.1"/>
</dbReference>
<comment type="caution">
    <text evidence="6">The sequence shown here is derived from an EMBL/GenBank/DDBJ whole genome shotgun (WGS) entry which is preliminary data.</text>
</comment>
<sequence>MSGTPTPAATSSDPAFRNLTDDLRLAHLLADDADSITMNRFKALDLHVVAKPDLTPVSDADTAVEEALRRTLGRARPRDAVHGEEMADTGWGPRRWVIDPIDGTKNFVRGVPVWATLIALMINDEVAVGVVSAPALGRRWWASLGGGAYAGKSLMSATPCKVSDVAAIEDASLSYSSIPGWVESGRGQQFVDLMRGCWRSRAYGDFWSYMLLAEGGVDIACEPELALHDMAACSIVVSEAGGRFTDLDGVPGPRGANAVATNGRLHDLVLDQLALADEES</sequence>
<dbReference type="InterPro" id="IPR051090">
    <property type="entry name" value="Inositol_monoP_superfamily"/>
</dbReference>
<gene>
    <name evidence="6" type="primary">hisN</name>
    <name evidence="6" type="ORF">GCM10022204_37250</name>
</gene>
<reference evidence="7" key="1">
    <citation type="journal article" date="2019" name="Int. J. Syst. Evol. Microbiol.">
        <title>The Global Catalogue of Microorganisms (GCM) 10K type strain sequencing project: providing services to taxonomists for standard genome sequencing and annotation.</title>
        <authorList>
            <consortium name="The Broad Institute Genomics Platform"/>
            <consortium name="The Broad Institute Genome Sequencing Center for Infectious Disease"/>
            <person name="Wu L."/>
            <person name="Ma J."/>
        </authorList>
    </citation>
    <scope>NUCLEOTIDE SEQUENCE [LARGE SCALE GENOMIC DNA]</scope>
    <source>
        <strain evidence="7">JCM 16548</strain>
    </source>
</reference>
<dbReference type="PROSITE" id="PS00629">
    <property type="entry name" value="IMP_1"/>
    <property type="match status" value="1"/>
</dbReference>
<evidence type="ECO:0000256" key="3">
    <source>
        <dbReference type="ARBA" id="ARBA00022723"/>
    </source>
</evidence>
<dbReference type="EMBL" id="BAAAYX010000020">
    <property type="protein sequence ID" value="GAA3714644.1"/>
    <property type="molecule type" value="Genomic_DNA"/>
</dbReference>
<dbReference type="Gene3D" id="3.30.540.10">
    <property type="entry name" value="Fructose-1,6-Bisphosphatase, subunit A, domain 1"/>
    <property type="match status" value="1"/>
</dbReference>
<comment type="cofactor">
    <cofactor evidence="1">
        <name>Mg(2+)</name>
        <dbReference type="ChEBI" id="CHEBI:18420"/>
    </cofactor>
</comment>
<dbReference type="Pfam" id="PF00459">
    <property type="entry name" value="Inositol_P"/>
    <property type="match status" value="1"/>
</dbReference>
<dbReference type="InterPro" id="IPR000760">
    <property type="entry name" value="Inositol_monophosphatase-like"/>
</dbReference>
<name>A0ABP7E8L4_9ACTN</name>
<keyword evidence="7" id="KW-1185">Reference proteome</keyword>
<dbReference type="Proteomes" id="UP001500051">
    <property type="component" value="Unassembled WGS sequence"/>
</dbReference>
<evidence type="ECO:0000256" key="2">
    <source>
        <dbReference type="ARBA" id="ARBA00009759"/>
    </source>
</evidence>
<evidence type="ECO:0000256" key="4">
    <source>
        <dbReference type="ARBA" id="ARBA00022801"/>
    </source>
</evidence>
<dbReference type="Gene3D" id="3.40.190.80">
    <property type="match status" value="1"/>
</dbReference>
<evidence type="ECO:0000313" key="7">
    <source>
        <dbReference type="Proteomes" id="UP001500051"/>
    </source>
</evidence>
<proteinExistence type="inferred from homology"/>
<evidence type="ECO:0000256" key="1">
    <source>
        <dbReference type="ARBA" id="ARBA00001946"/>
    </source>
</evidence>
<dbReference type="PRINTS" id="PR00377">
    <property type="entry name" value="IMPHPHTASES"/>
</dbReference>
<dbReference type="PANTHER" id="PTHR43200">
    <property type="entry name" value="PHOSPHATASE"/>
    <property type="match status" value="1"/>
</dbReference>
<dbReference type="SUPFAM" id="SSF56655">
    <property type="entry name" value="Carbohydrate phosphatase"/>
    <property type="match status" value="1"/>
</dbReference>
<dbReference type="InterPro" id="IPR020583">
    <property type="entry name" value="Inositol_monoP_metal-BS"/>
</dbReference>
<dbReference type="PANTHER" id="PTHR43200:SF6">
    <property type="entry name" value="3'(2'),5'-BISPHOSPHATE NUCLEOTIDASE"/>
    <property type="match status" value="1"/>
</dbReference>
<keyword evidence="3" id="KW-0479">Metal-binding</keyword>
<evidence type="ECO:0000313" key="6">
    <source>
        <dbReference type="EMBL" id="GAA3714644.1"/>
    </source>
</evidence>
<evidence type="ECO:0000256" key="5">
    <source>
        <dbReference type="ARBA" id="ARBA00022842"/>
    </source>
</evidence>
<keyword evidence="5" id="KW-0460">Magnesium</keyword>
<comment type="similarity">
    <text evidence="2">Belongs to the inositol monophosphatase superfamily.</text>
</comment>
<organism evidence="6 7">
    <name type="scientific">Microlunatus aurantiacus</name>
    <dbReference type="NCBI Taxonomy" id="446786"/>
    <lineage>
        <taxon>Bacteria</taxon>
        <taxon>Bacillati</taxon>
        <taxon>Actinomycetota</taxon>
        <taxon>Actinomycetes</taxon>
        <taxon>Propionibacteriales</taxon>
        <taxon>Propionibacteriaceae</taxon>
        <taxon>Microlunatus</taxon>
    </lineage>
</organism>